<name>A0A074LFK2_9BACT</name>
<keyword evidence="1" id="KW-0812">Transmembrane</keyword>
<evidence type="ECO:0000313" key="3">
    <source>
        <dbReference type="EMBL" id="KEO72552.1"/>
    </source>
</evidence>
<dbReference type="AlphaFoldDB" id="A0A074LFK2"/>
<feature type="transmembrane region" description="Helical" evidence="1">
    <location>
        <begin position="135"/>
        <end position="154"/>
    </location>
</feature>
<dbReference type="PANTHER" id="PTHR14969:SF13">
    <property type="entry name" value="AT30094P"/>
    <property type="match status" value="1"/>
</dbReference>
<dbReference type="Gene3D" id="1.20.144.10">
    <property type="entry name" value="Phosphatidic acid phosphatase type 2/haloperoxidase"/>
    <property type="match status" value="2"/>
</dbReference>
<keyword evidence="4" id="KW-1185">Reference proteome</keyword>
<evidence type="ECO:0000256" key="1">
    <source>
        <dbReference type="SAM" id="Phobius"/>
    </source>
</evidence>
<feature type="domain" description="Phosphatidic acid phosphatase type 2/haloperoxidase" evidence="2">
    <location>
        <begin position="60"/>
        <end position="175"/>
    </location>
</feature>
<protein>
    <submittedName>
        <fullName evidence="3">Phospholipid phosphatase</fullName>
    </submittedName>
</protein>
<organism evidence="3 4">
    <name type="scientific">Anditalea andensis</name>
    <dbReference type="NCBI Taxonomy" id="1048983"/>
    <lineage>
        <taxon>Bacteria</taxon>
        <taxon>Pseudomonadati</taxon>
        <taxon>Bacteroidota</taxon>
        <taxon>Cytophagia</taxon>
        <taxon>Cytophagales</taxon>
        <taxon>Cytophagaceae</taxon>
        <taxon>Anditalea</taxon>
    </lineage>
</organism>
<dbReference type="InterPro" id="IPR000326">
    <property type="entry name" value="PAP2/HPO"/>
</dbReference>
<reference evidence="3 4" key="1">
    <citation type="submission" date="2014-04" db="EMBL/GenBank/DDBJ databases">
        <title>Characterization and application of a salt tolerant electro-active bacterium.</title>
        <authorList>
            <person name="Yang L."/>
            <person name="Wei S."/>
            <person name="Tay Q.X.M."/>
        </authorList>
    </citation>
    <scope>NUCLEOTIDE SEQUENCE [LARGE SCALE GENOMIC DNA]</scope>
    <source>
        <strain evidence="3 4">LY1</strain>
    </source>
</reference>
<comment type="caution">
    <text evidence="3">The sequence shown here is derived from an EMBL/GenBank/DDBJ whole genome shotgun (WGS) entry which is preliminary data.</text>
</comment>
<evidence type="ECO:0000259" key="2">
    <source>
        <dbReference type="SMART" id="SM00014"/>
    </source>
</evidence>
<proteinExistence type="predicted"/>
<keyword evidence="1" id="KW-1133">Transmembrane helix</keyword>
<dbReference type="InterPro" id="IPR036938">
    <property type="entry name" value="PAP2/HPO_sf"/>
</dbReference>
<dbReference type="Pfam" id="PF01569">
    <property type="entry name" value="PAP2"/>
    <property type="match status" value="1"/>
</dbReference>
<dbReference type="EMBL" id="JMIH01000024">
    <property type="protein sequence ID" value="KEO72552.1"/>
    <property type="molecule type" value="Genomic_DNA"/>
</dbReference>
<dbReference type="eggNOG" id="COG0671">
    <property type="taxonomic scope" value="Bacteria"/>
</dbReference>
<dbReference type="RefSeq" id="WP_035077183.1">
    <property type="nucleotide sequence ID" value="NZ_JMIH01000024.1"/>
</dbReference>
<dbReference type="PANTHER" id="PTHR14969">
    <property type="entry name" value="SPHINGOSINE-1-PHOSPHATE PHOSPHOHYDROLASE"/>
    <property type="match status" value="1"/>
</dbReference>
<dbReference type="OrthoDB" id="9789113at2"/>
<dbReference type="STRING" id="1048983.EL17_17600"/>
<evidence type="ECO:0000313" key="4">
    <source>
        <dbReference type="Proteomes" id="UP000027821"/>
    </source>
</evidence>
<gene>
    <name evidence="3" type="ORF">EL17_17600</name>
</gene>
<feature type="transmembrane region" description="Helical" evidence="1">
    <location>
        <begin position="160"/>
        <end position="181"/>
    </location>
</feature>
<dbReference type="SMART" id="SM00014">
    <property type="entry name" value="acidPPc"/>
    <property type="match status" value="1"/>
</dbReference>
<keyword evidence="1" id="KW-0472">Membrane</keyword>
<feature type="transmembrane region" description="Helical" evidence="1">
    <location>
        <begin position="106"/>
        <end position="128"/>
    </location>
</feature>
<feature type="transmembrane region" description="Helical" evidence="1">
    <location>
        <begin position="56"/>
        <end position="74"/>
    </location>
</feature>
<feature type="transmembrane region" description="Helical" evidence="1">
    <location>
        <begin position="27"/>
        <end position="49"/>
    </location>
</feature>
<accession>A0A074LFK2</accession>
<dbReference type="SUPFAM" id="SSF48317">
    <property type="entry name" value="Acid phosphatase/Vanadium-dependent haloperoxidase"/>
    <property type="match status" value="1"/>
</dbReference>
<dbReference type="Proteomes" id="UP000027821">
    <property type="component" value="Unassembled WGS sequence"/>
</dbReference>
<sequence length="192" mass="21925">MLDKLIEWDERLFLHLNAYGIDWLDPIMFAITGTAIWIPMYLFIIYLTFKAYGKASIWILVGIGLAILLADQGTSGLMKPYFGRLRPCHDTRWEGQILNYRYCGGLYGFASSHASNAFAVATYFCLVFYKKIRGFGWLFLWAAIFSYTRIYLGVHYPGDVLIGALVGILSALIGFYLAIYLKNKINPKLYPN</sequence>